<evidence type="ECO:0000256" key="3">
    <source>
        <dbReference type="ARBA" id="ARBA00022833"/>
    </source>
</evidence>
<sequence>MAAIDPVLARGVKLLLSNDPDAAEQLRTMLADALCNKYGAGVKLPPKVAIEETPTDRKVFDTASKIHSPSPPAAAISDESSGSASADLDDSFSMNFTELSCVVCGQFNVGVRNQLMECNSCQQLYHQDCHNPPVPELSSSTWDCAECLKKKQPKETKKEVSSPVSGGKPASFASFVASPNVSGSSHKSKSSSSSSSHKSSKSSSSHSSSHSGSHSGSSKRHSSSSSSSSHKSSSHHKSSSRHSK</sequence>
<reference evidence="7" key="2">
    <citation type="journal article" date="2023" name="BMC Genomics">
        <title>Pest status, molecular evolution, and epigenetic factors derived from the genome assembly of Frankliniella fusca, a thysanopteran phytovirus vector.</title>
        <authorList>
            <person name="Catto M.A."/>
            <person name="Labadie P.E."/>
            <person name="Jacobson A.L."/>
            <person name="Kennedy G.G."/>
            <person name="Srinivasan R."/>
            <person name="Hunt B.G."/>
        </authorList>
    </citation>
    <scope>NUCLEOTIDE SEQUENCE</scope>
    <source>
        <strain evidence="7">PL_HMW_Pooled</strain>
    </source>
</reference>
<dbReference type="Pfam" id="PF00628">
    <property type="entry name" value="PHD"/>
    <property type="match status" value="1"/>
</dbReference>
<keyword evidence="1" id="KW-0479">Metal-binding</keyword>
<name>A0AAE1H662_9NEOP</name>
<feature type="compositionally biased region" description="Low complexity" evidence="5">
    <location>
        <begin position="182"/>
        <end position="216"/>
    </location>
</feature>
<feature type="compositionally biased region" description="Basic residues" evidence="5">
    <location>
        <begin position="232"/>
        <end position="244"/>
    </location>
</feature>
<dbReference type="InterPro" id="IPR011011">
    <property type="entry name" value="Znf_FYVE_PHD"/>
</dbReference>
<evidence type="ECO:0000313" key="8">
    <source>
        <dbReference type="Proteomes" id="UP001219518"/>
    </source>
</evidence>
<dbReference type="Proteomes" id="UP001219518">
    <property type="component" value="Unassembled WGS sequence"/>
</dbReference>
<dbReference type="Gene3D" id="3.30.40.10">
    <property type="entry name" value="Zinc/RING finger domain, C3HC4 (zinc finger)"/>
    <property type="match status" value="1"/>
</dbReference>
<feature type="region of interest" description="Disordered" evidence="5">
    <location>
        <begin position="62"/>
        <end position="82"/>
    </location>
</feature>
<evidence type="ECO:0000313" key="7">
    <source>
        <dbReference type="EMBL" id="KAK3915264.1"/>
    </source>
</evidence>
<dbReference type="SUPFAM" id="SSF57903">
    <property type="entry name" value="FYVE/PHD zinc finger"/>
    <property type="match status" value="1"/>
</dbReference>
<feature type="domain" description="PHD-type" evidence="6">
    <location>
        <begin position="98"/>
        <end position="150"/>
    </location>
</feature>
<dbReference type="PROSITE" id="PS50016">
    <property type="entry name" value="ZF_PHD_2"/>
    <property type="match status" value="1"/>
</dbReference>
<protein>
    <submittedName>
        <fullName evidence="7">Integrator complex subunit 12</fullName>
    </submittedName>
</protein>
<gene>
    <name evidence="7" type="ORF">KUF71_024563</name>
</gene>
<evidence type="ECO:0000256" key="5">
    <source>
        <dbReference type="SAM" id="MobiDB-lite"/>
    </source>
</evidence>
<feature type="region of interest" description="Disordered" evidence="5">
    <location>
        <begin position="153"/>
        <end position="244"/>
    </location>
</feature>
<proteinExistence type="predicted"/>
<reference evidence="7" key="1">
    <citation type="submission" date="2021-07" db="EMBL/GenBank/DDBJ databases">
        <authorList>
            <person name="Catto M.A."/>
            <person name="Jacobson A."/>
            <person name="Kennedy G."/>
            <person name="Labadie P."/>
            <person name="Hunt B.G."/>
            <person name="Srinivasan R."/>
        </authorList>
    </citation>
    <scope>NUCLEOTIDE SEQUENCE</scope>
    <source>
        <strain evidence="7">PL_HMW_Pooled</strain>
        <tissue evidence="7">Head</tissue>
    </source>
</reference>
<keyword evidence="2 4" id="KW-0863">Zinc-finger</keyword>
<dbReference type="SMART" id="SM00249">
    <property type="entry name" value="PHD"/>
    <property type="match status" value="1"/>
</dbReference>
<dbReference type="InterPro" id="IPR013083">
    <property type="entry name" value="Znf_RING/FYVE/PHD"/>
</dbReference>
<evidence type="ECO:0000256" key="4">
    <source>
        <dbReference type="PROSITE-ProRule" id="PRU00146"/>
    </source>
</evidence>
<dbReference type="InterPro" id="IPR001965">
    <property type="entry name" value="Znf_PHD"/>
</dbReference>
<dbReference type="GO" id="GO:0008270">
    <property type="term" value="F:zinc ion binding"/>
    <property type="evidence" value="ECO:0007669"/>
    <property type="project" value="UniProtKB-KW"/>
</dbReference>
<evidence type="ECO:0000256" key="1">
    <source>
        <dbReference type="ARBA" id="ARBA00022723"/>
    </source>
</evidence>
<dbReference type="EMBL" id="JAHWGI010000416">
    <property type="protein sequence ID" value="KAK3915264.1"/>
    <property type="molecule type" value="Genomic_DNA"/>
</dbReference>
<accession>A0AAE1H662</accession>
<feature type="compositionally biased region" description="Low complexity" evidence="5">
    <location>
        <begin position="73"/>
        <end position="82"/>
    </location>
</feature>
<evidence type="ECO:0000259" key="6">
    <source>
        <dbReference type="PROSITE" id="PS50016"/>
    </source>
</evidence>
<evidence type="ECO:0000256" key="2">
    <source>
        <dbReference type="ARBA" id="ARBA00022771"/>
    </source>
</evidence>
<dbReference type="InterPro" id="IPR019786">
    <property type="entry name" value="Zinc_finger_PHD-type_CS"/>
</dbReference>
<keyword evidence="3" id="KW-0862">Zinc</keyword>
<organism evidence="7 8">
    <name type="scientific">Frankliniella fusca</name>
    <dbReference type="NCBI Taxonomy" id="407009"/>
    <lineage>
        <taxon>Eukaryota</taxon>
        <taxon>Metazoa</taxon>
        <taxon>Ecdysozoa</taxon>
        <taxon>Arthropoda</taxon>
        <taxon>Hexapoda</taxon>
        <taxon>Insecta</taxon>
        <taxon>Pterygota</taxon>
        <taxon>Neoptera</taxon>
        <taxon>Paraneoptera</taxon>
        <taxon>Thysanoptera</taxon>
        <taxon>Terebrantia</taxon>
        <taxon>Thripoidea</taxon>
        <taxon>Thripidae</taxon>
        <taxon>Frankliniella</taxon>
    </lineage>
</organism>
<comment type="caution">
    <text evidence="7">The sequence shown here is derived from an EMBL/GenBank/DDBJ whole genome shotgun (WGS) entry which is preliminary data.</text>
</comment>
<dbReference type="InterPro" id="IPR019787">
    <property type="entry name" value="Znf_PHD-finger"/>
</dbReference>
<dbReference type="AlphaFoldDB" id="A0AAE1H662"/>
<dbReference type="PROSITE" id="PS01359">
    <property type="entry name" value="ZF_PHD_1"/>
    <property type="match status" value="1"/>
</dbReference>
<keyword evidence="8" id="KW-1185">Reference proteome</keyword>